<dbReference type="Proteomes" id="UP000177215">
    <property type="component" value="Unassembled WGS sequence"/>
</dbReference>
<dbReference type="Gene3D" id="1.10.530.10">
    <property type="match status" value="1"/>
</dbReference>
<dbReference type="InterPro" id="IPR023346">
    <property type="entry name" value="Lysozyme-like_dom_sf"/>
</dbReference>
<protein>
    <recommendedName>
        <fullName evidence="5">Transglycosylase SLT domain-containing protein</fullName>
    </recommendedName>
</protein>
<accession>A0A1F6ESS6</accession>
<dbReference type="SUPFAM" id="SSF53955">
    <property type="entry name" value="Lysozyme-like"/>
    <property type="match status" value="1"/>
</dbReference>
<keyword evidence="2" id="KW-0732">Signal</keyword>
<feature type="signal peptide" evidence="2">
    <location>
        <begin position="1"/>
        <end position="21"/>
    </location>
</feature>
<evidence type="ECO:0000256" key="2">
    <source>
        <dbReference type="SAM" id="SignalP"/>
    </source>
</evidence>
<reference evidence="3 4" key="1">
    <citation type="journal article" date="2016" name="Nat. Commun.">
        <title>Thousands of microbial genomes shed light on interconnected biogeochemical processes in an aquifer system.</title>
        <authorList>
            <person name="Anantharaman K."/>
            <person name="Brown C.T."/>
            <person name="Hug L.A."/>
            <person name="Sharon I."/>
            <person name="Castelle C.J."/>
            <person name="Probst A.J."/>
            <person name="Thomas B.C."/>
            <person name="Singh A."/>
            <person name="Wilkins M.J."/>
            <person name="Karaoz U."/>
            <person name="Brodie E.L."/>
            <person name="Williams K.H."/>
            <person name="Hubbard S.S."/>
            <person name="Banfield J.F."/>
        </authorList>
    </citation>
    <scope>NUCLEOTIDE SEQUENCE [LARGE SCALE GENOMIC DNA]</scope>
</reference>
<feature type="coiled-coil region" evidence="1">
    <location>
        <begin position="34"/>
        <end position="89"/>
    </location>
</feature>
<dbReference type="AlphaFoldDB" id="A0A1F6ESS6"/>
<feature type="chain" id="PRO_5009524240" description="Transglycosylase SLT domain-containing protein" evidence="2">
    <location>
        <begin position="22"/>
        <end position="437"/>
    </location>
</feature>
<gene>
    <name evidence="3" type="ORF">A3B35_02735</name>
</gene>
<dbReference type="EMBL" id="MFMC01000045">
    <property type="protein sequence ID" value="OGG76693.1"/>
    <property type="molecule type" value="Genomic_DNA"/>
</dbReference>
<evidence type="ECO:0000256" key="1">
    <source>
        <dbReference type="SAM" id="Coils"/>
    </source>
</evidence>
<evidence type="ECO:0000313" key="3">
    <source>
        <dbReference type="EMBL" id="OGG76693.1"/>
    </source>
</evidence>
<comment type="caution">
    <text evidence="3">The sequence shown here is derived from an EMBL/GenBank/DDBJ whole genome shotgun (WGS) entry which is preliminary data.</text>
</comment>
<proteinExistence type="predicted"/>
<evidence type="ECO:0008006" key="5">
    <source>
        <dbReference type="Google" id="ProtNLM"/>
    </source>
</evidence>
<organism evidence="3 4">
    <name type="scientific">Candidatus Kaiserbacteria bacterium RIFCSPLOWO2_01_FULL_54_24</name>
    <dbReference type="NCBI Taxonomy" id="1798515"/>
    <lineage>
        <taxon>Bacteria</taxon>
        <taxon>Candidatus Kaiseribacteriota</taxon>
    </lineage>
</organism>
<dbReference type="STRING" id="1798515.A3B35_02735"/>
<evidence type="ECO:0000313" key="4">
    <source>
        <dbReference type="Proteomes" id="UP000177215"/>
    </source>
</evidence>
<name>A0A1F6ESS6_9BACT</name>
<feature type="coiled-coil region" evidence="1">
    <location>
        <begin position="190"/>
        <end position="217"/>
    </location>
</feature>
<sequence length="437" mass="48792">MRSVFLVRLCGFLFLSAAVVAAMFVIVRPAATSAETLEERRARLEAQLASIEQDIVEKRGVLSEKQQQRASLERDIGILDNQITIAQQQIKHRDITISKIRDDIGDKKTAIGEVDKKVLRSEQSLAQLIRRTREIDDVSLAELVLSGSITSFFEDIDVFESLQKDLGRSFDEMALLRDDLSVRKNALEGKQGEEEQLRRLQVLEKQAIEKKEKEKQQILSVTKGQEKEYQKLIAEREKQAAVIRSALFDLRDSKAISFGVAYQFAKEASSATGVRPAVILGILREESNLGENVGTGSWKTDMHPTRDRPVFATLMAELGLDPDSTPVSRKPSYGWGGAMGPAQFIPSTWVLYKDRIAKITGENPPNPWTPRTAIFASALLMADNGADGGTRESERLAALRYFAGWANAKKAAYAFYGDDVMSFADEYQKDIDILENK</sequence>
<keyword evidence="1" id="KW-0175">Coiled coil</keyword>
<dbReference type="Gene3D" id="6.10.250.3150">
    <property type="match status" value="1"/>
</dbReference>